<dbReference type="AlphaFoldDB" id="A0A8J3FB00"/>
<dbReference type="Proteomes" id="UP000637720">
    <property type="component" value="Unassembled WGS sequence"/>
</dbReference>
<proteinExistence type="predicted"/>
<sequence>MTEQREAFCLFFIFGWGMRRMKEVFFDRNVQKLFFANLFSGFGQGMTMIGISWHLVTETGSAKPFPSSTGRGVAGEGCPQIVRWAAFYRLQSHYRDERELGVLGEIEPPNSSKITKGGMLG</sequence>
<evidence type="ECO:0000313" key="2">
    <source>
        <dbReference type="Proteomes" id="UP000637720"/>
    </source>
</evidence>
<evidence type="ECO:0000313" key="1">
    <source>
        <dbReference type="EMBL" id="GGJ99360.1"/>
    </source>
</evidence>
<reference evidence="1" key="1">
    <citation type="journal article" date="2014" name="Int. J. Syst. Evol. Microbiol.">
        <title>Complete genome sequence of Corynebacterium casei LMG S-19264T (=DSM 44701T), isolated from a smear-ripened cheese.</title>
        <authorList>
            <consortium name="US DOE Joint Genome Institute (JGI-PGF)"/>
            <person name="Walter F."/>
            <person name="Albersmeier A."/>
            <person name="Kalinowski J."/>
            <person name="Ruckert C."/>
        </authorList>
    </citation>
    <scope>NUCLEOTIDE SEQUENCE</scope>
    <source>
        <strain evidence="1">JCM 14719</strain>
    </source>
</reference>
<gene>
    <name evidence="1" type="ORF">GCM10007043_11830</name>
</gene>
<comment type="caution">
    <text evidence="1">The sequence shown here is derived from an EMBL/GenBank/DDBJ whole genome shotgun (WGS) entry which is preliminary data.</text>
</comment>
<dbReference type="EMBL" id="BMOF01000019">
    <property type="protein sequence ID" value="GGJ99360.1"/>
    <property type="molecule type" value="Genomic_DNA"/>
</dbReference>
<reference evidence="1" key="2">
    <citation type="submission" date="2020-09" db="EMBL/GenBank/DDBJ databases">
        <authorList>
            <person name="Sun Q."/>
            <person name="Ohkuma M."/>
        </authorList>
    </citation>
    <scope>NUCLEOTIDE SEQUENCE</scope>
    <source>
        <strain evidence="1">JCM 14719</strain>
    </source>
</reference>
<accession>A0A8J3FB00</accession>
<organism evidence="1 2">
    <name type="scientific">Calditerricola satsumensis</name>
    <dbReference type="NCBI Taxonomy" id="373054"/>
    <lineage>
        <taxon>Bacteria</taxon>
        <taxon>Bacillati</taxon>
        <taxon>Bacillota</taxon>
        <taxon>Bacilli</taxon>
        <taxon>Bacillales</taxon>
        <taxon>Bacillaceae</taxon>
        <taxon>Calditerricola</taxon>
    </lineage>
</organism>
<name>A0A8J3FB00_9BACI</name>
<protein>
    <submittedName>
        <fullName evidence="1">Uncharacterized protein</fullName>
    </submittedName>
</protein>
<keyword evidence="2" id="KW-1185">Reference proteome</keyword>